<proteinExistence type="predicted"/>
<comment type="caution">
    <text evidence="1">The sequence shown here is derived from an EMBL/GenBank/DDBJ whole genome shotgun (WGS) entry which is preliminary data.</text>
</comment>
<accession>A0A0F9QFY7</accession>
<dbReference type="EMBL" id="LAZR01001646">
    <property type="protein sequence ID" value="KKN41439.1"/>
    <property type="molecule type" value="Genomic_DNA"/>
</dbReference>
<evidence type="ECO:0000313" key="1">
    <source>
        <dbReference type="EMBL" id="KKN41439.1"/>
    </source>
</evidence>
<gene>
    <name evidence="1" type="ORF">LCGC14_0723100</name>
</gene>
<protein>
    <submittedName>
        <fullName evidence="1">Uncharacterized protein</fullName>
    </submittedName>
</protein>
<reference evidence="1" key="1">
    <citation type="journal article" date="2015" name="Nature">
        <title>Complex archaea that bridge the gap between prokaryotes and eukaryotes.</title>
        <authorList>
            <person name="Spang A."/>
            <person name="Saw J.H."/>
            <person name="Jorgensen S.L."/>
            <person name="Zaremba-Niedzwiedzka K."/>
            <person name="Martijn J."/>
            <person name="Lind A.E."/>
            <person name="van Eijk R."/>
            <person name="Schleper C."/>
            <person name="Guy L."/>
            <person name="Ettema T.J."/>
        </authorList>
    </citation>
    <scope>NUCLEOTIDE SEQUENCE</scope>
</reference>
<organism evidence="1">
    <name type="scientific">marine sediment metagenome</name>
    <dbReference type="NCBI Taxonomy" id="412755"/>
    <lineage>
        <taxon>unclassified sequences</taxon>
        <taxon>metagenomes</taxon>
        <taxon>ecological metagenomes</taxon>
    </lineage>
</organism>
<sequence>MPTDPDSACEGDCHDHVGVPVRVHVSAASYDWGWWIYCETARKTDRAAGFTVTEAKQEDGR</sequence>
<dbReference type="AlphaFoldDB" id="A0A0F9QFY7"/>
<name>A0A0F9QFY7_9ZZZZ</name>